<evidence type="ECO:0000256" key="4">
    <source>
        <dbReference type="ARBA" id="ARBA00022525"/>
    </source>
</evidence>
<keyword evidence="4" id="KW-0964">Secreted</keyword>
<keyword evidence="8" id="KW-1133">Transmembrane helix</keyword>
<name>A0A1Y1V1T6_9FUNG</name>
<evidence type="ECO:0000256" key="6">
    <source>
        <dbReference type="ARBA" id="ARBA00023136"/>
    </source>
</evidence>
<dbReference type="NCBIfam" id="TIGR01376">
    <property type="entry name" value="POMP_repeat"/>
    <property type="match status" value="1"/>
</dbReference>
<dbReference type="PANTHER" id="PTHR11319">
    <property type="entry name" value="G PROTEIN-COUPLED RECEPTOR-RELATED"/>
    <property type="match status" value="1"/>
</dbReference>
<evidence type="ECO:0000256" key="2">
    <source>
        <dbReference type="ARBA" id="ARBA00004442"/>
    </source>
</evidence>
<feature type="transmembrane region" description="Helical" evidence="8">
    <location>
        <begin position="899"/>
        <end position="918"/>
    </location>
</feature>
<keyword evidence="7" id="KW-0998">Cell outer membrane</keyword>
<feature type="transmembrane region" description="Helical" evidence="8">
    <location>
        <begin position="938"/>
        <end position="957"/>
    </location>
</feature>
<evidence type="ECO:0000313" key="9">
    <source>
        <dbReference type="EMBL" id="ORX45341.1"/>
    </source>
</evidence>
<organism evidence="9 10">
    <name type="scientific">Piromyces finnis</name>
    <dbReference type="NCBI Taxonomy" id="1754191"/>
    <lineage>
        <taxon>Eukaryota</taxon>
        <taxon>Fungi</taxon>
        <taxon>Fungi incertae sedis</taxon>
        <taxon>Chytridiomycota</taxon>
        <taxon>Chytridiomycota incertae sedis</taxon>
        <taxon>Neocallimastigomycetes</taxon>
        <taxon>Neocallimastigales</taxon>
        <taxon>Neocallimastigaceae</taxon>
        <taxon>Piromyces</taxon>
    </lineage>
</organism>
<keyword evidence="10" id="KW-1185">Reference proteome</keyword>
<evidence type="ECO:0008006" key="11">
    <source>
        <dbReference type="Google" id="ProtNLM"/>
    </source>
</evidence>
<comment type="caution">
    <text evidence="9">The sequence shown here is derived from an EMBL/GenBank/DDBJ whole genome shotgun (WGS) entry which is preliminary data.</text>
</comment>
<keyword evidence="8" id="KW-0812">Transmembrane</keyword>
<feature type="non-terminal residue" evidence="9">
    <location>
        <position position="1301"/>
    </location>
</feature>
<accession>A0A1Y1V1T6</accession>
<dbReference type="EMBL" id="MCFH01000040">
    <property type="protein sequence ID" value="ORX45341.1"/>
    <property type="molecule type" value="Genomic_DNA"/>
</dbReference>
<gene>
    <name evidence="9" type="ORF">BCR36DRAFT_358228</name>
</gene>
<dbReference type="InterPro" id="IPR003368">
    <property type="entry name" value="POMP_repeat"/>
</dbReference>
<reference evidence="9 10" key="1">
    <citation type="submission" date="2016-08" db="EMBL/GenBank/DDBJ databases">
        <title>Genomes of anaerobic fungi encode conserved fungal cellulosomes for biomass hydrolysis.</title>
        <authorList>
            <consortium name="DOE Joint Genome Institute"/>
            <person name="Haitjema C.H."/>
            <person name="Gilmore S.P."/>
            <person name="Henske J.K."/>
            <person name="Solomon K.V."/>
            <person name="De Groot R."/>
            <person name="Kuo A."/>
            <person name="Mondo S.J."/>
            <person name="Salamov A.A."/>
            <person name="Labutti K."/>
            <person name="Zhao Z."/>
            <person name="Chiniquy J."/>
            <person name="Barry K."/>
            <person name="Brewer H.M."/>
            <person name="Purvine S.O."/>
            <person name="Wright A.T."/>
            <person name="Boxma B."/>
            <person name="Van Alen T."/>
            <person name="Hackstein J.H."/>
            <person name="Baker S.E."/>
            <person name="Grigoriev I.V."/>
            <person name="O'Malley M.A."/>
        </authorList>
    </citation>
    <scope>NUCLEOTIDE SEQUENCE [LARGE SCALE GENOMIC DNA]</scope>
    <source>
        <strain evidence="10">finn</strain>
    </source>
</reference>
<evidence type="ECO:0000256" key="3">
    <source>
        <dbReference type="ARBA" id="ARBA00004613"/>
    </source>
</evidence>
<proteinExistence type="predicted"/>
<evidence type="ECO:0000256" key="5">
    <source>
        <dbReference type="ARBA" id="ARBA00022729"/>
    </source>
</evidence>
<feature type="non-terminal residue" evidence="9">
    <location>
        <position position="1"/>
    </location>
</feature>
<reference evidence="9 10" key="2">
    <citation type="submission" date="2016-08" db="EMBL/GenBank/DDBJ databases">
        <title>Pervasive Adenine N6-methylation of Active Genes in Fungi.</title>
        <authorList>
            <consortium name="DOE Joint Genome Institute"/>
            <person name="Mondo S.J."/>
            <person name="Dannebaum R.O."/>
            <person name="Kuo R.C."/>
            <person name="Labutti K."/>
            <person name="Haridas S."/>
            <person name="Kuo A."/>
            <person name="Salamov A."/>
            <person name="Ahrendt S.R."/>
            <person name="Lipzen A."/>
            <person name="Sullivan W."/>
            <person name="Andreopoulos W.B."/>
            <person name="Clum A."/>
            <person name="Lindquist E."/>
            <person name="Daum C."/>
            <person name="Ramamoorthy G.K."/>
            <person name="Gryganskyi A."/>
            <person name="Culley D."/>
            <person name="Magnuson J.K."/>
            <person name="James T.Y."/>
            <person name="O'Malley M.A."/>
            <person name="Stajich J.E."/>
            <person name="Spatafora J.W."/>
            <person name="Visel A."/>
            <person name="Grigoriev I.V."/>
        </authorList>
    </citation>
    <scope>NUCLEOTIDE SEQUENCE [LARGE SCALE GENOMIC DNA]</scope>
    <source>
        <strain evidence="10">finn</strain>
    </source>
</reference>
<comment type="subcellular location">
    <subcellularLocation>
        <location evidence="1">Cell envelope</location>
    </subcellularLocation>
    <subcellularLocation>
        <location evidence="2">Cell outer membrane</location>
    </subcellularLocation>
    <subcellularLocation>
        <location evidence="3">Secreted</location>
    </subcellularLocation>
</comment>
<evidence type="ECO:0000313" key="10">
    <source>
        <dbReference type="Proteomes" id="UP000193719"/>
    </source>
</evidence>
<feature type="transmembrane region" description="Helical" evidence="8">
    <location>
        <begin position="1201"/>
        <end position="1218"/>
    </location>
</feature>
<sequence length="1301" mass="150735">MIKLFHFLYYTIFITIYYLKSFSKEIYISFNDENFNNLKDIINDNQVSNEGLVLYFNDSYYDMTNLPYTIDITVNSNISFIGNKNGTVFDYKGDKKGRLIFNYFDNKERKIKIENISFENFNNFGIIDIEMIILNTKSDNIFLTFDDCIVRNNNYRFLRIDYACNMPSHSEPSIIFNNCEFLNNSLGIMKLVHSFGYRNNKLNKCMPVVINNSSFINNNGLFIPTFSKITINNCYFSKIEKAFDDNKEVTLYHSYGSKEDLTINNSTFNNINIKSASPLFTANNINLKISNTTFSKCYSGYGYLFYIKSSENMDHKQKIIINNSTFSDICTIFQGNKLEYEIYNSRFENITIKNALPIIANSKYSTFKIENTIFQNMNLTNALFEKESLYSLNNVKLTHIKTNSIAILHFIYNNISLNNIEVEDIQCIGDSDNTSFILFNSGEKYKYLDITNMKIQNSISNGPFIKICGDNNEISIKNSFIKNIRSYGSIIENQSKMSKTTILNINFNNNINKNKLDCGNIHFTNNINLQINNSIFSNNYCENNGGAICFNKITNLKINITSSIFNKNTALNGGSLYINDESYLFKNHTILNIVNNTFINNIAKNFGGAVYSKFNNTYISNSYNNSIINNNAGISGGGIYSSGKTIVNLNKLSISNNTAHSYVSDYASKPSYILLNNTITSKITNIITGDYISLKFLLYDEYDNILEDISKYYSSLNIKSKLVEINDVYDDDPKKKIKLKGNICYFSKGHCEFNNLQVFAKPNKYKLIFYIDNDDDDIELRFDDIEINISECNENQIKRYNNNGILYCVNPICKSDCPVGDSAECIPYYKELINDVEKNICKCLPGWNGSSCKNKEFIDFSFIKYGILIINVPFIIIVLLYILFIILNKKQGIIKDLGFYKIIIFSIGILLFFTSNLFTVYSNQYQCLLNFILKHVGTSLVFFIYIIINILSLELGIEFNKEDEKKLDKIRSSCGLESESKDDDYSINIKYLEKPSNYSLSDVRKSSSSLCEDDVDNDNNKKEIRYNTEIIYSPNYIENLIILNIINKKKEKKEKNNSNLHSSFMKTAYIDNFFFNSTKGNLQINGNYEEDPNKYILRSIKNGYISFIRALFLYIVFLIITFTVPFHNILFNERKYGKKADYYLIQNNDGLWVYSCHLEKPDFLFNIFHFIFLMIILIKGKKLMNYKLIFNCTQNITYSTVIAIILGPFTNIISFAILNKQIYGKVVFDYVSNTIAYLVIFIMFSWDKIYYISIKEGNNTNVYFLFKRYKKCLIHHSYKCGCILNEKECNHTLVINKYLLF</sequence>
<feature type="transmembrane region" description="Helical" evidence="8">
    <location>
        <begin position="1230"/>
        <end position="1246"/>
    </location>
</feature>
<feature type="transmembrane region" description="Helical" evidence="8">
    <location>
        <begin position="1163"/>
        <end position="1180"/>
    </location>
</feature>
<evidence type="ECO:0000256" key="1">
    <source>
        <dbReference type="ARBA" id="ARBA00004196"/>
    </source>
</evidence>
<evidence type="ECO:0000256" key="8">
    <source>
        <dbReference type="SAM" id="Phobius"/>
    </source>
</evidence>
<keyword evidence="6 8" id="KW-0472">Membrane</keyword>
<dbReference type="OrthoDB" id="2157280at2759"/>
<dbReference type="PANTHER" id="PTHR11319:SF35">
    <property type="entry name" value="OUTER MEMBRANE PROTEIN PMPC-RELATED"/>
    <property type="match status" value="1"/>
</dbReference>
<dbReference type="GO" id="GO:0005576">
    <property type="term" value="C:extracellular region"/>
    <property type="evidence" value="ECO:0007669"/>
    <property type="project" value="UniProtKB-SubCell"/>
</dbReference>
<feature type="transmembrane region" description="Helical" evidence="8">
    <location>
        <begin position="862"/>
        <end position="887"/>
    </location>
</feature>
<protein>
    <recommendedName>
        <fullName evidence="11">EGF-like domain-containing protein</fullName>
    </recommendedName>
</protein>
<evidence type="ECO:0000256" key="7">
    <source>
        <dbReference type="ARBA" id="ARBA00023237"/>
    </source>
</evidence>
<feature type="transmembrane region" description="Helical" evidence="8">
    <location>
        <begin position="1104"/>
        <end position="1126"/>
    </location>
</feature>
<keyword evidence="5" id="KW-0732">Signal</keyword>
<dbReference type="Proteomes" id="UP000193719">
    <property type="component" value="Unassembled WGS sequence"/>
</dbReference>